<feature type="compositionally biased region" description="Low complexity" evidence="1">
    <location>
        <begin position="100"/>
        <end position="115"/>
    </location>
</feature>
<sequence>MPALYQKCPLKQRRATTGCFDLSRQGDVDNLLNILENGTLSDIDEESDDEILQNTSKWPPREGNGSICKIHEKDILIYSQCSRFAVKMGQPLNNSKRSRPSLGSSSPTSIPTSTQTRRRKLKWGQYLKFTVDHLPEYDKKGSY</sequence>
<protein>
    <submittedName>
        <fullName evidence="2">Uncharacterized protein</fullName>
    </submittedName>
</protein>
<gene>
    <name evidence="2" type="ORF">PMACD_LOCUS7987</name>
</gene>
<proteinExistence type="predicted"/>
<reference evidence="2" key="1">
    <citation type="submission" date="2021-02" db="EMBL/GenBank/DDBJ databases">
        <authorList>
            <person name="Steward A R."/>
        </authorList>
    </citation>
    <scope>NUCLEOTIDE SEQUENCE</scope>
</reference>
<name>A0A821SLW1_9NEOP</name>
<evidence type="ECO:0000313" key="3">
    <source>
        <dbReference type="Proteomes" id="UP000663880"/>
    </source>
</evidence>
<evidence type="ECO:0000313" key="2">
    <source>
        <dbReference type="EMBL" id="CAF4861934.1"/>
    </source>
</evidence>
<keyword evidence="3" id="KW-1185">Reference proteome</keyword>
<dbReference type="EMBL" id="CAJOBZ010000020">
    <property type="protein sequence ID" value="CAF4861934.1"/>
    <property type="molecule type" value="Genomic_DNA"/>
</dbReference>
<accession>A0A821SLW1</accession>
<organism evidence="2 3">
    <name type="scientific">Pieris macdunnoughi</name>
    <dbReference type="NCBI Taxonomy" id="345717"/>
    <lineage>
        <taxon>Eukaryota</taxon>
        <taxon>Metazoa</taxon>
        <taxon>Ecdysozoa</taxon>
        <taxon>Arthropoda</taxon>
        <taxon>Hexapoda</taxon>
        <taxon>Insecta</taxon>
        <taxon>Pterygota</taxon>
        <taxon>Neoptera</taxon>
        <taxon>Endopterygota</taxon>
        <taxon>Lepidoptera</taxon>
        <taxon>Glossata</taxon>
        <taxon>Ditrysia</taxon>
        <taxon>Papilionoidea</taxon>
        <taxon>Pieridae</taxon>
        <taxon>Pierinae</taxon>
        <taxon>Pieris</taxon>
    </lineage>
</organism>
<evidence type="ECO:0000256" key="1">
    <source>
        <dbReference type="SAM" id="MobiDB-lite"/>
    </source>
</evidence>
<dbReference type="Proteomes" id="UP000663880">
    <property type="component" value="Unassembled WGS sequence"/>
</dbReference>
<feature type="region of interest" description="Disordered" evidence="1">
    <location>
        <begin position="89"/>
        <end position="117"/>
    </location>
</feature>
<dbReference type="AlphaFoldDB" id="A0A821SLW1"/>
<comment type="caution">
    <text evidence="2">The sequence shown here is derived from an EMBL/GenBank/DDBJ whole genome shotgun (WGS) entry which is preliminary data.</text>
</comment>